<keyword evidence="6 11" id="KW-0798">TonB box</keyword>
<keyword evidence="2 10" id="KW-0813">Transport</keyword>
<evidence type="ECO:0000259" key="14">
    <source>
        <dbReference type="Pfam" id="PF07715"/>
    </source>
</evidence>
<dbReference type="Proteomes" id="UP000185728">
    <property type="component" value="Unassembled WGS sequence"/>
</dbReference>
<dbReference type="InterPro" id="IPR012910">
    <property type="entry name" value="Plug_dom"/>
</dbReference>
<feature type="signal peptide" evidence="12">
    <location>
        <begin position="1"/>
        <end position="19"/>
    </location>
</feature>
<evidence type="ECO:0000259" key="13">
    <source>
        <dbReference type="Pfam" id="PF00593"/>
    </source>
</evidence>
<keyword evidence="7 10" id="KW-0472">Membrane</keyword>
<evidence type="ECO:0000256" key="11">
    <source>
        <dbReference type="RuleBase" id="RU003357"/>
    </source>
</evidence>
<dbReference type="InterPro" id="IPR008969">
    <property type="entry name" value="CarboxyPept-like_regulatory"/>
</dbReference>
<dbReference type="Pfam" id="PF00593">
    <property type="entry name" value="TonB_dep_Rec_b-barrel"/>
    <property type="match status" value="1"/>
</dbReference>
<keyword evidence="8 15" id="KW-0675">Receptor</keyword>
<keyword evidence="16" id="KW-1185">Reference proteome</keyword>
<dbReference type="InterPro" id="IPR036942">
    <property type="entry name" value="Beta-barrel_TonB_sf"/>
</dbReference>
<evidence type="ECO:0000256" key="8">
    <source>
        <dbReference type="ARBA" id="ARBA00023170"/>
    </source>
</evidence>
<comment type="similarity">
    <text evidence="10 11">Belongs to the TonB-dependent receptor family.</text>
</comment>
<keyword evidence="4 10" id="KW-0812">Transmembrane</keyword>
<dbReference type="PANTHER" id="PTHR30069">
    <property type="entry name" value="TONB-DEPENDENT OUTER MEMBRANE RECEPTOR"/>
    <property type="match status" value="1"/>
</dbReference>
<dbReference type="Pfam" id="PF07715">
    <property type="entry name" value="Plug"/>
    <property type="match status" value="1"/>
</dbReference>
<protein>
    <submittedName>
        <fullName evidence="15">TonB-dependent Receptor Plug Domain</fullName>
    </submittedName>
</protein>
<sequence length="917" mass="99200">MKHLMIFFIVVIFTGNALAQTEINGTVTDVQNEPLIGATVIIKGTTDGIATDFDGKFQFSTDLPLPITLTISYIGFNSKDVIVEKGGDVGNITLAEGEMLEEVIVSASRAPEKVIEAVASVTSLGPAQIAATPSNGDPTELLRNVQGVNLVRSGTQFSNIELRGSTTVNETNTLILKDYMPLTTPVDKSTESRNSSLSSLDIARVEVVRGPVGALYGPNVTSGVVHFITKDPFKYPGLDVAVGVGDRSATNYSLRYAGNNGKKFGWKLLTSYSKSTDFAIAGEGLIDANGNPVVRPKNMETLGGKTFYNVENLDQEVSNWFVEGTLAYKFSDKVKLNYLFSLARSVGNSRNQTGQNYRGMQRYEQQLRIDAGNFFAALYHRHSFGNIDSDGNLNGLKNHIFTVGYSNPPNVDRDGDGINETRVTDPIGATDYYDISAQYTINTNDNLRMIVGADSKISPSIESPAVYGINDKSNGGDNSFNIYGGYISGKYKITDKLAVSATGRVDHYSAYKETAFSPRIGMVYNPSDKTGLRLSFSRAFESQSQLRTWLDFPIPVPSTFPETHIAGVGTPVTYNNPVTKFAFGNVTGAGTYQFQDIVNALATNAGITAPSVSGTIDSQLTSSVFSGPGAAGVGASTGPISNINQAGQPKVSLKTVNQFEIGYSTVLEEKLKINVDLYYSISENFQPAGSIPISPGSQLNLANVQAQIEAQVPAGNDRDALLNALYSQLGTPSNSSAPGYGLVISDLAQANGWEFDAGFPTFGNESAKYIGADIGLTYYITPKLIGSTNYSYVSKNIWTPEDLGETNQNYQFYLNSPTSRVNLGLRYGGEKGFYGSISMNYASEYEGKQGDGRVFTGVNPARTIVDSRIGYKTLMFNEKAKVDFGLSVQNLFDEKYSHFVNLPELRRFAMFNVRVGL</sequence>
<dbReference type="InterPro" id="IPR000531">
    <property type="entry name" value="Beta-barrel_TonB"/>
</dbReference>
<feature type="domain" description="TonB-dependent receptor-like beta-barrel" evidence="13">
    <location>
        <begin position="341"/>
        <end position="891"/>
    </location>
</feature>
<dbReference type="InterPro" id="IPR039426">
    <property type="entry name" value="TonB-dep_rcpt-like"/>
</dbReference>
<comment type="caution">
    <text evidence="15">The sequence shown here is derived from an EMBL/GenBank/DDBJ whole genome shotgun (WGS) entry which is preliminary data.</text>
</comment>
<dbReference type="PROSITE" id="PS52016">
    <property type="entry name" value="TONB_DEPENDENT_REC_3"/>
    <property type="match status" value="1"/>
</dbReference>
<dbReference type="SUPFAM" id="SSF49464">
    <property type="entry name" value="Carboxypeptidase regulatory domain-like"/>
    <property type="match status" value="1"/>
</dbReference>
<dbReference type="Gene3D" id="2.40.170.20">
    <property type="entry name" value="TonB-dependent receptor, beta-barrel domain"/>
    <property type="match status" value="1"/>
</dbReference>
<feature type="domain" description="TonB-dependent receptor plug" evidence="14">
    <location>
        <begin position="115"/>
        <end position="224"/>
    </location>
</feature>
<evidence type="ECO:0000256" key="3">
    <source>
        <dbReference type="ARBA" id="ARBA00022452"/>
    </source>
</evidence>
<dbReference type="SUPFAM" id="SSF56935">
    <property type="entry name" value="Porins"/>
    <property type="match status" value="1"/>
</dbReference>
<evidence type="ECO:0000256" key="7">
    <source>
        <dbReference type="ARBA" id="ARBA00023136"/>
    </source>
</evidence>
<evidence type="ECO:0000256" key="4">
    <source>
        <dbReference type="ARBA" id="ARBA00022692"/>
    </source>
</evidence>
<gene>
    <name evidence="15" type="ORF">SAMN05421766_101956</name>
</gene>
<proteinExistence type="inferred from homology"/>
<name>A0ABY1KK05_9FLAO</name>
<keyword evidence="9 10" id="KW-0998">Cell outer membrane</keyword>
<keyword evidence="3 10" id="KW-1134">Transmembrane beta strand</keyword>
<dbReference type="PANTHER" id="PTHR30069:SF29">
    <property type="entry name" value="HEMOGLOBIN AND HEMOGLOBIN-HAPTOGLOBIN-BINDING PROTEIN 1-RELATED"/>
    <property type="match status" value="1"/>
</dbReference>
<comment type="subcellular location">
    <subcellularLocation>
        <location evidence="1 10">Cell outer membrane</location>
        <topology evidence="1 10">Multi-pass membrane protein</topology>
    </subcellularLocation>
</comment>
<evidence type="ECO:0000256" key="6">
    <source>
        <dbReference type="ARBA" id="ARBA00023077"/>
    </source>
</evidence>
<reference evidence="15 16" key="1">
    <citation type="submission" date="2017-01" db="EMBL/GenBank/DDBJ databases">
        <authorList>
            <person name="Varghese N."/>
            <person name="Submissions S."/>
        </authorList>
    </citation>
    <scope>NUCLEOTIDE SEQUENCE [LARGE SCALE GENOMIC DNA]</scope>
    <source>
        <strain evidence="15 16">DSM 2061</strain>
    </source>
</reference>
<evidence type="ECO:0000256" key="9">
    <source>
        <dbReference type="ARBA" id="ARBA00023237"/>
    </source>
</evidence>
<dbReference type="Pfam" id="PF13715">
    <property type="entry name" value="CarbopepD_reg_2"/>
    <property type="match status" value="1"/>
</dbReference>
<dbReference type="EMBL" id="FTOB01000001">
    <property type="protein sequence ID" value="SIS43301.1"/>
    <property type="molecule type" value="Genomic_DNA"/>
</dbReference>
<organism evidence="15 16">
    <name type="scientific">Zobellia uliginosa</name>
    <dbReference type="NCBI Taxonomy" id="143224"/>
    <lineage>
        <taxon>Bacteria</taxon>
        <taxon>Pseudomonadati</taxon>
        <taxon>Bacteroidota</taxon>
        <taxon>Flavobacteriia</taxon>
        <taxon>Flavobacteriales</taxon>
        <taxon>Flavobacteriaceae</taxon>
        <taxon>Zobellia</taxon>
    </lineage>
</organism>
<dbReference type="InterPro" id="IPR037066">
    <property type="entry name" value="Plug_dom_sf"/>
</dbReference>
<accession>A0ABY1KK05</accession>
<dbReference type="Gene3D" id="2.60.40.1120">
    <property type="entry name" value="Carboxypeptidase-like, regulatory domain"/>
    <property type="match status" value="1"/>
</dbReference>
<evidence type="ECO:0000256" key="1">
    <source>
        <dbReference type="ARBA" id="ARBA00004571"/>
    </source>
</evidence>
<dbReference type="RefSeq" id="WP_083690346.1">
    <property type="nucleotide sequence ID" value="NZ_FTOB01000001.1"/>
</dbReference>
<evidence type="ECO:0000256" key="12">
    <source>
        <dbReference type="SAM" id="SignalP"/>
    </source>
</evidence>
<evidence type="ECO:0000256" key="2">
    <source>
        <dbReference type="ARBA" id="ARBA00022448"/>
    </source>
</evidence>
<evidence type="ECO:0000256" key="10">
    <source>
        <dbReference type="PROSITE-ProRule" id="PRU01360"/>
    </source>
</evidence>
<dbReference type="Gene3D" id="2.170.130.10">
    <property type="entry name" value="TonB-dependent receptor, plug domain"/>
    <property type="match status" value="1"/>
</dbReference>
<evidence type="ECO:0000256" key="5">
    <source>
        <dbReference type="ARBA" id="ARBA00022729"/>
    </source>
</evidence>
<feature type="chain" id="PRO_5045148956" evidence="12">
    <location>
        <begin position="20"/>
        <end position="917"/>
    </location>
</feature>
<evidence type="ECO:0000313" key="16">
    <source>
        <dbReference type="Proteomes" id="UP000185728"/>
    </source>
</evidence>
<keyword evidence="5 12" id="KW-0732">Signal</keyword>
<evidence type="ECO:0000313" key="15">
    <source>
        <dbReference type="EMBL" id="SIS43301.1"/>
    </source>
</evidence>